<feature type="chain" id="PRO_5042914139" evidence="1">
    <location>
        <begin position="30"/>
        <end position="112"/>
    </location>
</feature>
<evidence type="ECO:0000256" key="1">
    <source>
        <dbReference type="SAM" id="SignalP"/>
    </source>
</evidence>
<comment type="caution">
    <text evidence="2">The sequence shown here is derived from an EMBL/GenBank/DDBJ whole genome shotgun (WGS) entry which is preliminary data.</text>
</comment>
<gene>
    <name evidence="2" type="ORF">WN944_000656</name>
</gene>
<name>A0AAP0QPZ6_9ROSI</name>
<protein>
    <submittedName>
        <fullName evidence="2">Uncharacterized protein</fullName>
    </submittedName>
</protein>
<accession>A0AAP0QPZ6</accession>
<feature type="signal peptide" evidence="1">
    <location>
        <begin position="1"/>
        <end position="29"/>
    </location>
</feature>
<evidence type="ECO:0000313" key="2">
    <source>
        <dbReference type="EMBL" id="KAK9208302.1"/>
    </source>
</evidence>
<evidence type="ECO:0000313" key="3">
    <source>
        <dbReference type="Proteomes" id="UP001428341"/>
    </source>
</evidence>
<keyword evidence="3" id="KW-1185">Reference proteome</keyword>
<dbReference type="AlphaFoldDB" id="A0AAP0QPZ6"/>
<reference evidence="2 3" key="1">
    <citation type="submission" date="2024-05" db="EMBL/GenBank/DDBJ databases">
        <title>Haplotype-resolved chromosome-level genome assembly of Huyou (Citrus changshanensis).</title>
        <authorList>
            <person name="Miao C."/>
            <person name="Chen W."/>
            <person name="Wu Y."/>
            <person name="Wang L."/>
            <person name="Zhao S."/>
            <person name="Grierson D."/>
            <person name="Xu C."/>
            <person name="Chen K."/>
        </authorList>
    </citation>
    <scope>NUCLEOTIDE SEQUENCE [LARGE SCALE GENOMIC DNA]</scope>
    <source>
        <strain evidence="2">01-14</strain>
        <tissue evidence="2">Leaf</tissue>
    </source>
</reference>
<proteinExistence type="predicted"/>
<dbReference type="EMBL" id="JBCGBO010000004">
    <property type="protein sequence ID" value="KAK9208302.1"/>
    <property type="molecule type" value="Genomic_DNA"/>
</dbReference>
<organism evidence="2 3">
    <name type="scientific">Citrus x changshan-huyou</name>
    <dbReference type="NCBI Taxonomy" id="2935761"/>
    <lineage>
        <taxon>Eukaryota</taxon>
        <taxon>Viridiplantae</taxon>
        <taxon>Streptophyta</taxon>
        <taxon>Embryophyta</taxon>
        <taxon>Tracheophyta</taxon>
        <taxon>Spermatophyta</taxon>
        <taxon>Magnoliopsida</taxon>
        <taxon>eudicotyledons</taxon>
        <taxon>Gunneridae</taxon>
        <taxon>Pentapetalae</taxon>
        <taxon>rosids</taxon>
        <taxon>malvids</taxon>
        <taxon>Sapindales</taxon>
        <taxon>Rutaceae</taxon>
        <taxon>Aurantioideae</taxon>
        <taxon>Citrus</taxon>
    </lineage>
</organism>
<dbReference type="Proteomes" id="UP001428341">
    <property type="component" value="Unassembled WGS sequence"/>
</dbReference>
<keyword evidence="1" id="KW-0732">Signal</keyword>
<sequence length="112" mass="12422">MISHGSVDWTFRALCLSFSLCCFWTKGAGISVFSNVLQCFCCLCNFKWGMPQTGGLGFSSSIWSVITTLLCGCFCFFNQGLQVLMASLVYELYATTTLFFSDECNIFSFGVI</sequence>